<dbReference type="Proteomes" id="UP001165044">
    <property type="component" value="Unassembled WGS sequence"/>
</dbReference>
<accession>A0ABQ5Q0R5</accession>
<name>A0ABQ5Q0R5_9BACT</name>
<dbReference type="RefSeq" id="WP_285610012.1">
    <property type="nucleotide sequence ID" value="NZ_BSDC01000003.1"/>
</dbReference>
<gene>
    <name evidence="1" type="ORF">GETHED_25920</name>
</gene>
<reference evidence="1" key="1">
    <citation type="journal article" date="2023" name="Antonie Van Leeuwenhoek">
        <title>Mesoterricola silvestris gen. nov., sp. nov., Mesoterricola sediminis sp. nov., Geothrix oryzae sp. nov., Geothrix edaphica sp. nov., Geothrix rubra sp. nov., and Geothrix limicola sp. nov., six novel members of Acidobacteriota isolated from soils.</title>
        <authorList>
            <person name="Itoh H."/>
            <person name="Sugisawa Y."/>
            <person name="Mise K."/>
            <person name="Xu Z."/>
            <person name="Kuniyasu M."/>
            <person name="Ushijima N."/>
            <person name="Kawano K."/>
            <person name="Kobayashi E."/>
            <person name="Shiratori Y."/>
            <person name="Masuda Y."/>
            <person name="Senoo K."/>
        </authorList>
    </citation>
    <scope>NUCLEOTIDE SEQUENCE</scope>
    <source>
        <strain evidence="1">Red802</strain>
    </source>
</reference>
<sequence length="313" mass="35952">MRLHGADSEETLQWERASVWYHHIGIKSRLDDPGSKLWMCAEDVNNQIFHQFNSVQHDRSGSLKKSVWVDGCSQDLQRILAGSLRTDRYHEDLQDAVKWFVAAVAQEMVSYGKSTYELCLGWDQGVHTRQLKAARLLWIPSESILRIGGKVLQIVPTNAPEDYSPGKSVALDPARLVMFSPPEKWVRHLNRVRYGLVKLGESEHNWMGGMVNLAHVKEDFATVKRTYSVELGRLTAPIGWNARGSMNDDMGNVHAEVRDFRWKRFCVDLRDNVLMDLKKVFRLIGKHLGESPILRWDHLLSHTQIQADEDELM</sequence>
<keyword evidence="2" id="KW-1185">Reference proteome</keyword>
<protein>
    <submittedName>
        <fullName evidence="1">Uncharacterized protein</fullName>
    </submittedName>
</protein>
<dbReference type="EMBL" id="BSDC01000003">
    <property type="protein sequence ID" value="GLH68228.1"/>
    <property type="molecule type" value="Genomic_DNA"/>
</dbReference>
<evidence type="ECO:0000313" key="1">
    <source>
        <dbReference type="EMBL" id="GLH68228.1"/>
    </source>
</evidence>
<organism evidence="1 2">
    <name type="scientific">Geothrix edaphica</name>
    <dbReference type="NCBI Taxonomy" id="2927976"/>
    <lineage>
        <taxon>Bacteria</taxon>
        <taxon>Pseudomonadati</taxon>
        <taxon>Acidobacteriota</taxon>
        <taxon>Holophagae</taxon>
        <taxon>Holophagales</taxon>
        <taxon>Holophagaceae</taxon>
        <taxon>Geothrix</taxon>
    </lineage>
</organism>
<comment type="caution">
    <text evidence="1">The sequence shown here is derived from an EMBL/GenBank/DDBJ whole genome shotgun (WGS) entry which is preliminary data.</text>
</comment>
<proteinExistence type="predicted"/>
<evidence type="ECO:0000313" key="2">
    <source>
        <dbReference type="Proteomes" id="UP001165044"/>
    </source>
</evidence>